<sequence>MATTEDASWVLYVIAFLQISVAAFHLKTGLRHQPISTILLVVSSLLVPLLLIVGFYYAMQPVA</sequence>
<protein>
    <submittedName>
        <fullName evidence="2">Uncharacterized protein</fullName>
    </submittedName>
</protein>
<reference evidence="2 3" key="1">
    <citation type="submission" date="2014-12" db="EMBL/GenBank/DDBJ databases">
        <title>Complete genome sequence of Herbaspirillum rubrisubalbicans Os38.</title>
        <authorList>
            <person name="Chen M."/>
            <person name="An Q."/>
        </authorList>
    </citation>
    <scope>NUCLEOTIDE SEQUENCE [LARGE SCALE GENOMIC DNA]</scope>
    <source>
        <strain evidence="2 3">Os38</strain>
    </source>
</reference>
<keyword evidence="3" id="KW-1185">Reference proteome</keyword>
<proteinExistence type="predicted"/>
<feature type="transmembrane region" description="Helical" evidence="1">
    <location>
        <begin position="6"/>
        <end position="26"/>
    </location>
</feature>
<gene>
    <name evidence="2" type="ORF">RB24_21110</name>
</gene>
<name>A0ABX9BX79_9BURK</name>
<evidence type="ECO:0000313" key="3">
    <source>
        <dbReference type="Proteomes" id="UP000248631"/>
    </source>
</evidence>
<accession>A0ABX9BX79</accession>
<comment type="caution">
    <text evidence="2">The sequence shown here is derived from an EMBL/GenBank/DDBJ whole genome shotgun (WGS) entry which is preliminary data.</text>
</comment>
<keyword evidence="1" id="KW-0812">Transmembrane</keyword>
<organism evidence="2 3">
    <name type="scientific">Herbaspirillum rubrisubalbicans</name>
    <dbReference type="NCBI Taxonomy" id="80842"/>
    <lineage>
        <taxon>Bacteria</taxon>
        <taxon>Pseudomonadati</taxon>
        <taxon>Pseudomonadota</taxon>
        <taxon>Betaproteobacteria</taxon>
        <taxon>Burkholderiales</taxon>
        <taxon>Oxalobacteraceae</taxon>
        <taxon>Herbaspirillum</taxon>
    </lineage>
</organism>
<dbReference type="Proteomes" id="UP000248631">
    <property type="component" value="Unassembled WGS sequence"/>
</dbReference>
<keyword evidence="1" id="KW-0472">Membrane</keyword>
<feature type="transmembrane region" description="Helical" evidence="1">
    <location>
        <begin position="38"/>
        <end position="59"/>
    </location>
</feature>
<evidence type="ECO:0000313" key="2">
    <source>
        <dbReference type="EMBL" id="RAM62536.1"/>
    </source>
</evidence>
<keyword evidence="1" id="KW-1133">Transmembrane helix</keyword>
<dbReference type="EMBL" id="JUGD01000026">
    <property type="protein sequence ID" value="RAM62536.1"/>
    <property type="molecule type" value="Genomic_DNA"/>
</dbReference>
<evidence type="ECO:0000256" key="1">
    <source>
        <dbReference type="SAM" id="Phobius"/>
    </source>
</evidence>